<evidence type="ECO:0000256" key="2">
    <source>
        <dbReference type="ARBA" id="ARBA00005551"/>
    </source>
</evidence>
<dbReference type="RefSeq" id="WP_258569107.1">
    <property type="nucleotide sequence ID" value="NZ_JAKUDN010000001.1"/>
</dbReference>
<evidence type="ECO:0000256" key="8">
    <source>
        <dbReference type="ARBA" id="ARBA00023136"/>
    </source>
</evidence>
<evidence type="ECO:0000313" key="11">
    <source>
        <dbReference type="EMBL" id="MCP8352002.1"/>
    </source>
</evidence>
<protein>
    <submittedName>
        <fullName evidence="11">Cation:proton antiporter</fullName>
    </submittedName>
</protein>
<feature type="transmembrane region" description="Helical" evidence="9">
    <location>
        <begin position="329"/>
        <end position="349"/>
    </location>
</feature>
<reference evidence="11 12" key="1">
    <citation type="journal article" date="2022" name="Nat. Microbiol.">
        <title>The microbiome of a bacterivorous marine choanoflagellate contains a resource-demanding obligate bacterial associate.</title>
        <authorList>
            <person name="Needham D.M."/>
            <person name="Poirier C."/>
            <person name="Bachy C."/>
            <person name="George E.E."/>
            <person name="Wilken S."/>
            <person name="Yung C.C.M."/>
            <person name="Limardo A.J."/>
            <person name="Morando M."/>
            <person name="Sudek L."/>
            <person name="Malmstrom R.R."/>
            <person name="Keeling P.J."/>
            <person name="Santoro A.E."/>
            <person name="Worden A.Z."/>
        </authorList>
    </citation>
    <scope>NUCLEOTIDE SEQUENCE [LARGE SCALE GENOMIC DNA]</scope>
    <source>
        <strain evidence="11 12">Comchoano-2</strain>
    </source>
</reference>
<keyword evidence="5 9" id="KW-0812">Transmembrane</keyword>
<feature type="transmembrane region" description="Helical" evidence="9">
    <location>
        <begin position="213"/>
        <end position="233"/>
    </location>
</feature>
<feature type="transmembrane region" description="Helical" evidence="9">
    <location>
        <begin position="89"/>
        <end position="111"/>
    </location>
</feature>
<feature type="transmembrane region" description="Helical" evidence="9">
    <location>
        <begin position="179"/>
        <end position="201"/>
    </location>
</feature>
<feature type="domain" description="Cation/H+ exchanger transmembrane" evidence="10">
    <location>
        <begin position="20"/>
        <end position="369"/>
    </location>
</feature>
<dbReference type="Pfam" id="PF00999">
    <property type="entry name" value="Na_H_Exchanger"/>
    <property type="match status" value="1"/>
</dbReference>
<evidence type="ECO:0000259" key="10">
    <source>
        <dbReference type="Pfam" id="PF00999"/>
    </source>
</evidence>
<sequence length="389" mass="42333">MLDSNFLFIMFAIFFGAAVLSTFALFSRQSLMIAYILLGILLGPWGVNIIPDASMVEEIGNTGVIFLLFLLGLHLDPMNMLYSLKRTSWVTIASAVLFLTFGYGIGMAFGLSSLDSIVLGLSMMFSSTIISLKLLPSGLVHNTRIGEFMIGVLLIQDLIAMMALLMIPGLGGNETGGSIGLTILGLPFLILVAFTVEKVVLSPLFDQFERNREYLFLLAIAWCLGMAQLSEVMSLSHEMGAFIAGVAVASDSRVSLYLAKSLEPLRDFFLVMFFFSVGAMYDFSLVNEIYMTVCVLVVAMLLFKPYVFRILMVQVGEPKPLGWELGSRLGQGSEFSLLMVKVAIGAGVLSAVGASVIQGFTVLSFILSSFYVVREYPTSVSSQGDNDLN</sequence>
<keyword evidence="12" id="KW-1185">Reference proteome</keyword>
<feature type="transmembrane region" description="Helical" evidence="9">
    <location>
        <begin position="33"/>
        <end position="51"/>
    </location>
</feature>
<dbReference type="InterPro" id="IPR006153">
    <property type="entry name" value="Cation/H_exchanger_TM"/>
</dbReference>
<feature type="transmembrane region" description="Helical" evidence="9">
    <location>
        <begin position="289"/>
        <end position="308"/>
    </location>
</feature>
<evidence type="ECO:0000256" key="1">
    <source>
        <dbReference type="ARBA" id="ARBA00004141"/>
    </source>
</evidence>
<evidence type="ECO:0000256" key="5">
    <source>
        <dbReference type="ARBA" id="ARBA00022692"/>
    </source>
</evidence>
<dbReference type="EMBL" id="JAKUDN010000001">
    <property type="protein sequence ID" value="MCP8352002.1"/>
    <property type="molecule type" value="Genomic_DNA"/>
</dbReference>
<evidence type="ECO:0000313" key="12">
    <source>
        <dbReference type="Proteomes" id="UP001320768"/>
    </source>
</evidence>
<proteinExistence type="inferred from homology"/>
<dbReference type="PANTHER" id="PTHR42751:SF3">
    <property type="entry name" value="SODIUM_GLUTAMATE SYMPORTER"/>
    <property type="match status" value="1"/>
</dbReference>
<feature type="transmembrane region" description="Helical" evidence="9">
    <location>
        <begin position="63"/>
        <end position="82"/>
    </location>
</feature>
<dbReference type="Gene3D" id="1.20.1530.20">
    <property type="match status" value="1"/>
</dbReference>
<feature type="transmembrane region" description="Helical" evidence="9">
    <location>
        <begin position="6"/>
        <end position="26"/>
    </location>
</feature>
<dbReference type="PANTHER" id="PTHR42751">
    <property type="entry name" value="SODIUM/HYDROGEN EXCHANGER FAMILY/TRKA DOMAIN PROTEIN"/>
    <property type="match status" value="1"/>
</dbReference>
<keyword evidence="8 9" id="KW-0472">Membrane</keyword>
<comment type="subcellular location">
    <subcellularLocation>
        <location evidence="1">Membrane</location>
        <topology evidence="1">Multi-pass membrane protein</topology>
    </subcellularLocation>
</comment>
<feature type="transmembrane region" description="Helical" evidence="9">
    <location>
        <begin position="148"/>
        <end position="167"/>
    </location>
</feature>
<comment type="similarity">
    <text evidence="2">Belongs to the monovalent cation:proton antiporter 2 (CPA2) transporter (TC 2.A.37) family.</text>
</comment>
<evidence type="ECO:0000256" key="9">
    <source>
        <dbReference type="SAM" id="Phobius"/>
    </source>
</evidence>
<feature type="transmembrane region" description="Helical" evidence="9">
    <location>
        <begin position="265"/>
        <end position="283"/>
    </location>
</feature>
<evidence type="ECO:0000256" key="6">
    <source>
        <dbReference type="ARBA" id="ARBA00022989"/>
    </source>
</evidence>
<comment type="caution">
    <text evidence="11">The sequence shown here is derived from an EMBL/GenBank/DDBJ whole genome shotgun (WGS) entry which is preliminary data.</text>
</comment>
<organism evidence="11 12">
    <name type="scientific">Candidatus Synchoanobacter obligatus</name>
    <dbReference type="NCBI Taxonomy" id="2919597"/>
    <lineage>
        <taxon>Bacteria</taxon>
        <taxon>Pseudomonadati</taxon>
        <taxon>Pseudomonadota</taxon>
        <taxon>Gammaproteobacteria</taxon>
        <taxon>Candidatus Comchoanobacterales</taxon>
        <taxon>Candidatus Comchoanobacteraceae</taxon>
        <taxon>Candidatus Synchoanobacter</taxon>
    </lineage>
</organism>
<dbReference type="InterPro" id="IPR038770">
    <property type="entry name" value="Na+/solute_symporter_sf"/>
</dbReference>
<feature type="transmembrane region" description="Helical" evidence="9">
    <location>
        <begin position="117"/>
        <end position="136"/>
    </location>
</feature>
<keyword evidence="6 9" id="KW-1133">Transmembrane helix</keyword>
<gene>
    <name evidence="11" type="ORF">MKS91_01675</name>
</gene>
<dbReference type="Proteomes" id="UP001320768">
    <property type="component" value="Unassembled WGS sequence"/>
</dbReference>
<keyword evidence="3" id="KW-0813">Transport</keyword>
<name>A0ABT1L495_9GAMM</name>
<evidence type="ECO:0000256" key="4">
    <source>
        <dbReference type="ARBA" id="ARBA00022449"/>
    </source>
</evidence>
<evidence type="ECO:0000256" key="7">
    <source>
        <dbReference type="ARBA" id="ARBA00023065"/>
    </source>
</evidence>
<accession>A0ABT1L495</accession>
<keyword evidence="4" id="KW-0050">Antiport</keyword>
<keyword evidence="7" id="KW-0406">Ion transport</keyword>
<evidence type="ECO:0000256" key="3">
    <source>
        <dbReference type="ARBA" id="ARBA00022448"/>
    </source>
</evidence>